<feature type="domain" description="Polysaccharide export protein N-terminal" evidence="2">
    <location>
        <begin position="105"/>
        <end position="177"/>
    </location>
</feature>
<accession>A0A3R9NZC6</accession>
<proteinExistence type="predicted"/>
<evidence type="ECO:0000313" key="4">
    <source>
        <dbReference type="EMBL" id="RSL17370.1"/>
    </source>
</evidence>
<dbReference type="AlphaFoldDB" id="A0A3R9NZC6"/>
<dbReference type="InterPro" id="IPR003715">
    <property type="entry name" value="Poly_export_N"/>
</dbReference>
<dbReference type="Pfam" id="PF02563">
    <property type="entry name" value="Poly_export"/>
    <property type="match status" value="1"/>
</dbReference>
<dbReference type="EMBL" id="RSDW01000001">
    <property type="protein sequence ID" value="RSL17370.1"/>
    <property type="molecule type" value="Genomic_DNA"/>
</dbReference>
<sequence length="266" mass="28790">MYPYHFSLVSQTQVLTQISDKESQVGGQERFARRQGKPLQGSSSEVILKSNTDHSMGLGFLLIVLSGSLLAQVPAAGQASNKLPVATIAASPVRPLAPSDSKPHDDSFLIGNDDVLAINVWKEPDLTRSIQVRSDGKISLPLVGEVQATGRTPVQLEQDIATKLRIYITKPEVTVMVEKINSDKFNILGQVAKPGSYSLALAPTVMDAIAIAGGPGDFAKQKAIYILRQNPDGGQSRIAFNYRDFIKGKNLHQNIKLEPHDTVVVP</sequence>
<dbReference type="InterPro" id="IPR019554">
    <property type="entry name" value="Soluble_ligand-bd"/>
</dbReference>
<reference evidence="4 5" key="1">
    <citation type="submission" date="2018-12" db="EMBL/GenBank/DDBJ databases">
        <title>Sequencing of bacterial isolates from soil warming experiment in Harvard Forest, Massachusetts, USA.</title>
        <authorList>
            <person name="Deangelis K."/>
        </authorList>
    </citation>
    <scope>NUCLEOTIDE SEQUENCE [LARGE SCALE GENOMIC DNA]</scope>
    <source>
        <strain evidence="4 5">EB153</strain>
    </source>
</reference>
<organism evidence="4 5">
    <name type="scientific">Edaphobacter aggregans</name>
    <dbReference type="NCBI Taxonomy" id="570835"/>
    <lineage>
        <taxon>Bacteria</taxon>
        <taxon>Pseudomonadati</taxon>
        <taxon>Acidobacteriota</taxon>
        <taxon>Terriglobia</taxon>
        <taxon>Terriglobales</taxon>
        <taxon>Acidobacteriaceae</taxon>
        <taxon>Edaphobacter</taxon>
    </lineage>
</organism>
<dbReference type="Gene3D" id="3.10.560.10">
    <property type="entry name" value="Outer membrane lipoprotein wza domain like"/>
    <property type="match status" value="1"/>
</dbReference>
<dbReference type="RefSeq" id="WP_125485865.1">
    <property type="nucleotide sequence ID" value="NZ_RSDW01000001.1"/>
</dbReference>
<dbReference type="Pfam" id="PF10531">
    <property type="entry name" value="SLBB"/>
    <property type="match status" value="1"/>
</dbReference>
<dbReference type="Proteomes" id="UP000269669">
    <property type="component" value="Unassembled WGS sequence"/>
</dbReference>
<keyword evidence="1" id="KW-0732">Signal</keyword>
<feature type="domain" description="Soluble ligand binding" evidence="3">
    <location>
        <begin position="185"/>
        <end position="235"/>
    </location>
</feature>
<keyword evidence="5" id="KW-1185">Reference proteome</keyword>
<evidence type="ECO:0000259" key="2">
    <source>
        <dbReference type="Pfam" id="PF02563"/>
    </source>
</evidence>
<evidence type="ECO:0000313" key="5">
    <source>
        <dbReference type="Proteomes" id="UP000269669"/>
    </source>
</evidence>
<name>A0A3R9NZC6_9BACT</name>
<gene>
    <name evidence="4" type="ORF">EDE15_2902</name>
</gene>
<dbReference type="PANTHER" id="PTHR33619:SF3">
    <property type="entry name" value="POLYSACCHARIDE EXPORT PROTEIN GFCE-RELATED"/>
    <property type="match status" value="1"/>
</dbReference>
<evidence type="ECO:0000256" key="1">
    <source>
        <dbReference type="ARBA" id="ARBA00022729"/>
    </source>
</evidence>
<dbReference type="OrthoDB" id="193635at2"/>
<dbReference type="PANTHER" id="PTHR33619">
    <property type="entry name" value="POLYSACCHARIDE EXPORT PROTEIN GFCE-RELATED"/>
    <property type="match status" value="1"/>
</dbReference>
<dbReference type="InterPro" id="IPR049712">
    <property type="entry name" value="Poly_export"/>
</dbReference>
<evidence type="ECO:0000259" key="3">
    <source>
        <dbReference type="Pfam" id="PF10531"/>
    </source>
</evidence>
<comment type="caution">
    <text evidence="4">The sequence shown here is derived from an EMBL/GenBank/DDBJ whole genome shotgun (WGS) entry which is preliminary data.</text>
</comment>
<protein>
    <submittedName>
        <fullName evidence="4">Protein involved in polysaccharide export with SLBB domain</fullName>
    </submittedName>
</protein>
<dbReference type="GO" id="GO:0015159">
    <property type="term" value="F:polysaccharide transmembrane transporter activity"/>
    <property type="evidence" value="ECO:0007669"/>
    <property type="project" value="InterPro"/>
</dbReference>